<dbReference type="PANTHER" id="PTHR16027">
    <property type="entry name" value="DILUTE DOMAIN-CONTAINING PROTEIN YPR089W"/>
    <property type="match status" value="1"/>
</dbReference>
<feature type="region of interest" description="Disordered" evidence="1">
    <location>
        <begin position="751"/>
        <end position="784"/>
    </location>
</feature>
<evidence type="ECO:0000313" key="3">
    <source>
        <dbReference type="EMBL" id="KZT30642.1"/>
    </source>
</evidence>
<feature type="compositionally biased region" description="Pro residues" evidence="1">
    <location>
        <begin position="447"/>
        <end position="456"/>
    </location>
</feature>
<organism evidence="3 4">
    <name type="scientific">Neolentinus lepideus HHB14362 ss-1</name>
    <dbReference type="NCBI Taxonomy" id="1314782"/>
    <lineage>
        <taxon>Eukaryota</taxon>
        <taxon>Fungi</taxon>
        <taxon>Dikarya</taxon>
        <taxon>Basidiomycota</taxon>
        <taxon>Agaricomycotina</taxon>
        <taxon>Agaricomycetes</taxon>
        <taxon>Gloeophyllales</taxon>
        <taxon>Gloeophyllaceae</taxon>
        <taxon>Neolentinus</taxon>
    </lineage>
</organism>
<reference evidence="3 4" key="1">
    <citation type="journal article" date="2016" name="Mol. Biol. Evol.">
        <title>Comparative Genomics of Early-Diverging Mushroom-Forming Fungi Provides Insights into the Origins of Lignocellulose Decay Capabilities.</title>
        <authorList>
            <person name="Nagy L.G."/>
            <person name="Riley R."/>
            <person name="Tritt A."/>
            <person name="Adam C."/>
            <person name="Daum C."/>
            <person name="Floudas D."/>
            <person name="Sun H."/>
            <person name="Yadav J.S."/>
            <person name="Pangilinan J."/>
            <person name="Larsson K.H."/>
            <person name="Matsuura K."/>
            <person name="Barry K."/>
            <person name="Labutti K."/>
            <person name="Kuo R."/>
            <person name="Ohm R.A."/>
            <person name="Bhattacharya S.S."/>
            <person name="Shirouzu T."/>
            <person name="Yoshinaga Y."/>
            <person name="Martin F.M."/>
            <person name="Grigoriev I.V."/>
            <person name="Hibbett D.S."/>
        </authorList>
    </citation>
    <scope>NUCLEOTIDE SEQUENCE [LARGE SCALE GENOMIC DNA]</scope>
    <source>
        <strain evidence="3 4">HHB14362 ss-1</strain>
    </source>
</reference>
<feature type="region of interest" description="Disordered" evidence="1">
    <location>
        <begin position="820"/>
        <end position="875"/>
    </location>
</feature>
<dbReference type="PROSITE" id="PS51126">
    <property type="entry name" value="DILUTE"/>
    <property type="match status" value="1"/>
</dbReference>
<evidence type="ECO:0000259" key="2">
    <source>
        <dbReference type="PROSITE" id="PS51126"/>
    </source>
</evidence>
<feature type="domain" description="Dilute" evidence="2">
    <location>
        <begin position="315"/>
        <end position="643"/>
    </location>
</feature>
<gene>
    <name evidence="3" type="ORF">NEOLEDRAFT_1126249</name>
</gene>
<dbReference type="InterPro" id="IPR052072">
    <property type="entry name" value="Vascular_dev_regulator"/>
</dbReference>
<dbReference type="OrthoDB" id="426293at2759"/>
<dbReference type="SMART" id="SM01132">
    <property type="entry name" value="DIL"/>
    <property type="match status" value="1"/>
</dbReference>
<dbReference type="InterPro" id="IPR002710">
    <property type="entry name" value="Dilute_dom"/>
</dbReference>
<feature type="region of interest" description="Disordered" evidence="1">
    <location>
        <begin position="422"/>
        <end position="470"/>
    </location>
</feature>
<dbReference type="InParanoid" id="A0A165W3V2"/>
<dbReference type="InterPro" id="IPR037986">
    <property type="entry name" value="Myo5p-like_CBD_DIL"/>
</dbReference>
<feature type="compositionally biased region" description="Acidic residues" evidence="1">
    <location>
        <begin position="830"/>
        <end position="842"/>
    </location>
</feature>
<dbReference type="Pfam" id="PF01843">
    <property type="entry name" value="DIL"/>
    <property type="match status" value="1"/>
</dbReference>
<keyword evidence="4" id="KW-1185">Reference proteome</keyword>
<feature type="compositionally biased region" description="Basic residues" evidence="1">
    <location>
        <begin position="850"/>
        <end position="861"/>
    </location>
</feature>
<feature type="compositionally biased region" description="Basic and acidic residues" evidence="1">
    <location>
        <begin position="752"/>
        <end position="768"/>
    </location>
</feature>
<protein>
    <recommendedName>
        <fullName evidence="2">Dilute domain-containing protein</fullName>
    </recommendedName>
</protein>
<feature type="compositionally biased region" description="Polar residues" evidence="1">
    <location>
        <begin position="460"/>
        <end position="470"/>
    </location>
</feature>
<dbReference type="GO" id="GO:0051020">
    <property type="term" value="F:GTPase binding"/>
    <property type="evidence" value="ECO:0007669"/>
    <property type="project" value="TreeGrafter"/>
</dbReference>
<sequence>MTSASLQPLDLSPEPDLHPLYPTTTQLTSLLASDSGLTPTQKGELVLHCLSRACVFGDLTLLTFLLNDPQAQTSVDLGAQDEDGVGLVSLTTLGFGAESERDVEREECVRLLVSQGADVNAADKAGWTPLHYAALLAPPTLVSYLSTHGCSLLTETRRKLTALDIVTAHSTMPGREDVALLLEEAMRGEGWSGGKIEERRRHVERTAKLQGHQRSIRDNIARILNIKPGWSGDDNVLSDSEENEDEDLGDALFTPPLDFTTMLVFSPSSLPYILQSLIGNFPISLGNSEPASVLYLLARFACLTCDHTWLEDLIIGATDSIEEAIFNQADDITCLVFWLYNTTVWLHLMRCDQSISEACDMLGSFDIIEELINSVFVFIIRFAERKIDEQFDATLLDYVPASSDLDSIQFESEWSFLRSFGKKKQPSGISSTASTTRNGSAHLSPDPTRPPSPPSVSSPRQRTFSSLTQTLSRTRGPVTPLQAMFQDAPPGPSPSDVTEFLTALHTLLTLSGVNPALITQLWSQIMYWTACELFNRILTRKKYLCRSRAVQVEANLTHLKAWVKEMGLPRGIASHFAPVWDLLNWLQCLSSVTDFSDLIVTIQSMKDLNPLQMRRAVKDYRYEVNEGRMTEECTQYLAQLQKDWERHRVKLGVEALRKEIDERDRDYDQSESSSFNDGTASVEDSAPSVSTVSSSQLSFAQRNIDLLFDGTQDLSVWEPAKPPQVLGELLDSRYMLPLVFPSDPRMLAAVPEKPRADENNKDRVDDGRPSSTESSSGRPKNWRLRSRRVRQIGVETLRWVDGVRSAARWTRRPEPLEGDEDVRVRNYSDDSSDGSMDEENDETAMSHVTRFTRKPSTRGKGRASPGGASTPLNPD</sequence>
<name>A0A165W3V2_9AGAM</name>
<dbReference type="Pfam" id="PF12796">
    <property type="entry name" value="Ank_2"/>
    <property type="match status" value="1"/>
</dbReference>
<feature type="compositionally biased region" description="Polar residues" evidence="1">
    <location>
        <begin position="670"/>
        <end position="679"/>
    </location>
</feature>
<dbReference type="CDD" id="cd15473">
    <property type="entry name" value="Myo5p-like_CBD_DIL_ANK"/>
    <property type="match status" value="1"/>
</dbReference>
<dbReference type="PANTHER" id="PTHR16027:SF6">
    <property type="entry name" value="DILUTE DOMAIN-CONTAINING PROTEIN"/>
    <property type="match status" value="1"/>
</dbReference>
<dbReference type="Proteomes" id="UP000076761">
    <property type="component" value="Unassembled WGS sequence"/>
</dbReference>
<dbReference type="AlphaFoldDB" id="A0A165W3V2"/>
<evidence type="ECO:0000256" key="1">
    <source>
        <dbReference type="SAM" id="MobiDB-lite"/>
    </source>
</evidence>
<dbReference type="InterPro" id="IPR002110">
    <property type="entry name" value="Ankyrin_rpt"/>
</dbReference>
<evidence type="ECO:0000313" key="4">
    <source>
        <dbReference type="Proteomes" id="UP000076761"/>
    </source>
</evidence>
<proteinExistence type="predicted"/>
<feature type="region of interest" description="Disordered" evidence="1">
    <location>
        <begin position="662"/>
        <end position="687"/>
    </location>
</feature>
<dbReference type="Gene3D" id="1.25.40.20">
    <property type="entry name" value="Ankyrin repeat-containing domain"/>
    <property type="match status" value="1"/>
</dbReference>
<dbReference type="SUPFAM" id="SSF48403">
    <property type="entry name" value="Ankyrin repeat"/>
    <property type="match status" value="1"/>
</dbReference>
<accession>A0A165W3V2</accession>
<feature type="compositionally biased region" description="Polar residues" evidence="1">
    <location>
        <begin position="427"/>
        <end position="441"/>
    </location>
</feature>
<feature type="compositionally biased region" description="Polar residues" evidence="1">
    <location>
        <begin position="769"/>
        <end position="778"/>
    </location>
</feature>
<dbReference type="InterPro" id="IPR036770">
    <property type="entry name" value="Ankyrin_rpt-contain_sf"/>
</dbReference>
<dbReference type="STRING" id="1314782.A0A165W3V2"/>
<dbReference type="EMBL" id="KV425551">
    <property type="protein sequence ID" value="KZT30642.1"/>
    <property type="molecule type" value="Genomic_DNA"/>
</dbReference>